<sequence>MYDTDVVIIGGGPAGTASAITCLEKGLRVIIVESEKFPRHQFGETLPPGIEPLLKKLGVLPQIQNANFLRHKGNWVKWDKSLHFKPFGSDENGPWLGFQAWRANFDAILLDKAVSLGAEIYQPCRAIRPIIENYRIKGVITSLGKISSPFLIDATGRRQWLTQKLKLQIDKYSPRLIAQFGYVHGECPARDEAPAIIADNTGWTWTAKVRPHIYQWTRLSFSGESLEKNWIPKEFHGLEPVGPMSGADMTWRIVKQCGGRGYFLTGDAAAILDPSSSHGVLKAVMSGMLAGHLIAQVINDTYQEQHAIQGYSKWVMDWFKQDVKKLHELYACLPGTSRLS</sequence>
<dbReference type="InterPro" id="IPR050816">
    <property type="entry name" value="Flavin-dep_Halogenase_NPB"/>
</dbReference>
<comment type="similarity">
    <text evidence="1">Belongs to the flavin-dependent halogenase family. Bacterial tryptophan halogenase subfamily.</text>
</comment>
<name>A0A1C4E1N0_BACTU</name>
<dbReference type="InterPro" id="IPR036188">
    <property type="entry name" value="FAD/NAD-bd_sf"/>
</dbReference>
<reference evidence="2 3" key="1">
    <citation type="submission" date="2016-08" db="EMBL/GenBank/DDBJ databases">
        <authorList>
            <person name="Seilhamer J.J."/>
        </authorList>
    </citation>
    <scope>NUCLEOTIDE SEQUENCE [LARGE SCALE GENOMIC DNA]</scope>
    <source>
        <strain evidence="2 3">IEBC_T61001</strain>
    </source>
</reference>
<evidence type="ECO:0000313" key="3">
    <source>
        <dbReference type="Proteomes" id="UP000195991"/>
    </source>
</evidence>
<protein>
    <submittedName>
        <fullName evidence="2">FAD dependent oxidoreductase</fullName>
    </submittedName>
</protein>
<dbReference type="Gene3D" id="3.30.9.100">
    <property type="match status" value="1"/>
</dbReference>
<dbReference type="Pfam" id="PF04820">
    <property type="entry name" value="Trp_halogenase"/>
    <property type="match status" value="1"/>
</dbReference>
<dbReference type="Gene3D" id="3.50.50.60">
    <property type="entry name" value="FAD/NAD(P)-binding domain"/>
    <property type="match status" value="1"/>
</dbReference>
<gene>
    <name evidence="2" type="ORF">BTT61001_02823</name>
</gene>
<dbReference type="PANTHER" id="PTHR43747:SF1">
    <property type="entry name" value="SLR1998 PROTEIN"/>
    <property type="match status" value="1"/>
</dbReference>
<dbReference type="EMBL" id="FMBI01000030">
    <property type="protein sequence ID" value="SCC37479.1"/>
    <property type="molecule type" value="Genomic_DNA"/>
</dbReference>
<evidence type="ECO:0000256" key="1">
    <source>
        <dbReference type="ARBA" id="ARBA00038396"/>
    </source>
</evidence>
<evidence type="ECO:0000313" key="2">
    <source>
        <dbReference type="EMBL" id="SCC37479.1"/>
    </source>
</evidence>
<dbReference type="RefSeq" id="WP_087984321.1">
    <property type="nucleotide sequence ID" value="NZ_FMBI01000030.1"/>
</dbReference>
<dbReference type="AlphaFoldDB" id="A0A1C4E1N0"/>
<dbReference type="PRINTS" id="PR00420">
    <property type="entry name" value="RNGMNOXGNASE"/>
</dbReference>
<dbReference type="PANTHER" id="PTHR43747">
    <property type="entry name" value="FAD-BINDING PROTEIN"/>
    <property type="match status" value="1"/>
</dbReference>
<dbReference type="InterPro" id="IPR006905">
    <property type="entry name" value="Flavin_halogenase"/>
</dbReference>
<dbReference type="SUPFAM" id="SSF51905">
    <property type="entry name" value="FAD/NAD(P)-binding domain"/>
    <property type="match status" value="1"/>
</dbReference>
<dbReference type="Proteomes" id="UP000195991">
    <property type="component" value="Unassembled WGS sequence"/>
</dbReference>
<organism evidence="2 3">
    <name type="scientific">Bacillus thuringiensis</name>
    <dbReference type="NCBI Taxonomy" id="1428"/>
    <lineage>
        <taxon>Bacteria</taxon>
        <taxon>Bacillati</taxon>
        <taxon>Bacillota</taxon>
        <taxon>Bacilli</taxon>
        <taxon>Bacillales</taxon>
        <taxon>Bacillaceae</taxon>
        <taxon>Bacillus</taxon>
        <taxon>Bacillus cereus group</taxon>
    </lineage>
</organism>
<dbReference type="Pfam" id="PF12831">
    <property type="entry name" value="FAD_oxidored"/>
    <property type="match status" value="1"/>
</dbReference>
<accession>A0A1C4E1N0</accession>
<proteinExistence type="inferred from homology"/>